<evidence type="ECO:0000313" key="3">
    <source>
        <dbReference type="EMBL" id="VUZ84993.1"/>
    </source>
</evidence>
<keyword evidence="1" id="KW-0732">Signal</keyword>
<dbReference type="Proteomes" id="UP000334340">
    <property type="component" value="Unassembled WGS sequence"/>
</dbReference>
<evidence type="ECO:0000256" key="1">
    <source>
        <dbReference type="SAM" id="SignalP"/>
    </source>
</evidence>
<sequence length="213" mass="23943">MLHRSTVRLLFFVLSVLLLPTASLEADEAATDGLTAGELAAIDQGGVVIKTDTYPTGNGARGARVNGYCIINTLPDVAWSIMLDYHKFDQFMPRLEKVEVLEQTPRTMKVTETVRVPLGVISYTVDLTFRPEQRTASWMLDKSRKNDLAETFGSWEFLPYGQGKTLLRYTTTLDSGFFVPRFLEELLLRSNLSDALLSLKRRAESNGTWTKTE</sequence>
<evidence type="ECO:0000313" key="4">
    <source>
        <dbReference type="Proteomes" id="UP000334340"/>
    </source>
</evidence>
<accession>A0A564ZIJ2</accession>
<dbReference type="EMBL" id="CABIKM010000022">
    <property type="protein sequence ID" value="VUZ84993.1"/>
    <property type="molecule type" value="Genomic_DNA"/>
</dbReference>
<name>A0A564ZIJ2_9BACT</name>
<evidence type="ECO:0000259" key="2">
    <source>
        <dbReference type="Pfam" id="PF03364"/>
    </source>
</evidence>
<dbReference type="Pfam" id="PF03364">
    <property type="entry name" value="Polyketide_cyc"/>
    <property type="match status" value="1"/>
</dbReference>
<reference evidence="3 4" key="1">
    <citation type="submission" date="2019-07" db="EMBL/GenBank/DDBJ databases">
        <authorList>
            <person name="Cremers G."/>
        </authorList>
    </citation>
    <scope>NUCLEOTIDE SEQUENCE [LARGE SCALE GENOMIC DNA]</scope>
</reference>
<dbReference type="InterPro" id="IPR023393">
    <property type="entry name" value="START-like_dom_sf"/>
</dbReference>
<gene>
    <name evidence="3" type="ORF">MELA_01368</name>
</gene>
<keyword evidence="4" id="KW-1185">Reference proteome</keyword>
<organism evidence="3 4">
    <name type="scientific">Candidatus Methylomirabilis lanthanidiphila</name>
    <dbReference type="NCBI Taxonomy" id="2211376"/>
    <lineage>
        <taxon>Bacteria</taxon>
        <taxon>Candidatus Methylomirabilota</taxon>
        <taxon>Candidatus Methylomirabilia</taxon>
        <taxon>Candidatus Methylomirabilales</taxon>
        <taxon>Candidatus Methylomirabilaceae</taxon>
        <taxon>Candidatus Methylomirabilis</taxon>
    </lineage>
</organism>
<dbReference type="InterPro" id="IPR005031">
    <property type="entry name" value="COQ10_START"/>
</dbReference>
<dbReference type="Gene3D" id="3.30.530.20">
    <property type="match status" value="1"/>
</dbReference>
<protein>
    <submittedName>
        <fullName evidence="3">Polyketide cyclase / dehydrase and lipid transport</fullName>
    </submittedName>
</protein>
<proteinExistence type="predicted"/>
<dbReference type="SUPFAM" id="SSF55961">
    <property type="entry name" value="Bet v1-like"/>
    <property type="match status" value="1"/>
</dbReference>
<dbReference type="AlphaFoldDB" id="A0A564ZIJ2"/>
<feature type="signal peptide" evidence="1">
    <location>
        <begin position="1"/>
        <end position="25"/>
    </location>
</feature>
<feature type="chain" id="PRO_5022091383" evidence="1">
    <location>
        <begin position="26"/>
        <end position="213"/>
    </location>
</feature>
<feature type="domain" description="Coenzyme Q-binding protein COQ10 START" evidence="2">
    <location>
        <begin position="75"/>
        <end position="195"/>
    </location>
</feature>